<dbReference type="InterPro" id="IPR004843">
    <property type="entry name" value="Calcineurin-like_PHP"/>
</dbReference>
<feature type="transmembrane region" description="Helical" evidence="3">
    <location>
        <begin position="6"/>
        <end position="28"/>
    </location>
</feature>
<dbReference type="EMBL" id="WFLM01000001">
    <property type="protein sequence ID" value="KAB8040665.1"/>
    <property type="molecule type" value="Genomic_DNA"/>
</dbReference>
<evidence type="ECO:0000256" key="1">
    <source>
        <dbReference type="ARBA" id="ARBA00022723"/>
    </source>
</evidence>
<evidence type="ECO:0000259" key="4">
    <source>
        <dbReference type="Pfam" id="PF00149"/>
    </source>
</evidence>
<dbReference type="GO" id="GO:0008758">
    <property type="term" value="F:UDP-2,3-diacylglucosamine hydrolase activity"/>
    <property type="evidence" value="ECO:0007669"/>
    <property type="project" value="TreeGrafter"/>
</dbReference>
<keyword evidence="2" id="KW-0378">Hydrolase</keyword>
<proteinExistence type="predicted"/>
<feature type="transmembrane region" description="Helical" evidence="3">
    <location>
        <begin position="35"/>
        <end position="52"/>
    </location>
</feature>
<dbReference type="CDD" id="cd07385">
    <property type="entry name" value="MPP_YkuE_C"/>
    <property type="match status" value="1"/>
</dbReference>
<evidence type="ECO:0000313" key="6">
    <source>
        <dbReference type="Proteomes" id="UP000437748"/>
    </source>
</evidence>
<dbReference type="Proteomes" id="UP000437748">
    <property type="component" value="Unassembled WGS sequence"/>
</dbReference>
<dbReference type="RefSeq" id="WP_153418181.1">
    <property type="nucleotide sequence ID" value="NZ_WFLM01000001.1"/>
</dbReference>
<keyword evidence="6" id="KW-1185">Reference proteome</keyword>
<feature type="transmembrane region" description="Helical" evidence="3">
    <location>
        <begin position="125"/>
        <end position="144"/>
    </location>
</feature>
<dbReference type="SUPFAM" id="SSF56300">
    <property type="entry name" value="Metallo-dependent phosphatases"/>
    <property type="match status" value="1"/>
</dbReference>
<evidence type="ECO:0000313" key="5">
    <source>
        <dbReference type="EMBL" id="KAB8040665.1"/>
    </source>
</evidence>
<accession>A0A6N6VVM2</accession>
<feature type="transmembrane region" description="Helical" evidence="3">
    <location>
        <begin position="72"/>
        <end position="104"/>
    </location>
</feature>
<evidence type="ECO:0000256" key="3">
    <source>
        <dbReference type="SAM" id="Phobius"/>
    </source>
</evidence>
<dbReference type="InterPro" id="IPR051158">
    <property type="entry name" value="Metallophosphoesterase_sf"/>
</dbReference>
<organism evidence="5 6">
    <name type="scientific">Silvanigrella paludirubra</name>
    <dbReference type="NCBI Taxonomy" id="2499159"/>
    <lineage>
        <taxon>Bacteria</taxon>
        <taxon>Pseudomonadati</taxon>
        <taxon>Bdellovibrionota</taxon>
        <taxon>Oligoflexia</taxon>
        <taxon>Silvanigrellales</taxon>
        <taxon>Silvanigrellaceae</taxon>
        <taxon>Silvanigrella</taxon>
    </lineage>
</organism>
<sequence>MDLIRITILILFLIFTYFYLVRCFLLVIQPQKKRNVYILVLIFMFLLNIGFWGSRFFRWQGHLPNYFYYLEWVSYTCLGLMLFFLICFFIADLFFLLNKVIYFFKRKSFLEKEIKKNKIHSQRRSFLHMISVGCASILTGIAFYNARKTPEVKKVFVPILNLHSDLKDFNIVQLTDFHIGQTIGLSYVHAVVERVNSLNPDIIVITGDLVDGFVHQIKEWVEPLSTLKAKYGIYYVTGNHEYYWDATGWIQFMQSIGCVYLGNSNKTISIGNANVVIAGLTDLAAIKFNENEKTDYIKSIENASIKSDLKILLAHQPNSAFEAAKLNFYDLQISGHTHGGQMWPMTWMIHFIQYFRPGLTLYEKMWVYVSRGTGYWGPPSRLGSDSEITHIFFKQA</sequence>
<reference evidence="5 6" key="1">
    <citation type="submission" date="2019-10" db="EMBL/GenBank/DDBJ databases">
        <title>New species of Slilvanegrellaceae.</title>
        <authorList>
            <person name="Pitt A."/>
            <person name="Hahn M.W."/>
        </authorList>
    </citation>
    <scope>NUCLEOTIDE SEQUENCE [LARGE SCALE GENOMIC DNA]</scope>
    <source>
        <strain evidence="5 6">SP-Ram-0.45-NSY-1</strain>
    </source>
</reference>
<protein>
    <submittedName>
        <fullName evidence="5">Metallophosphoesterase</fullName>
    </submittedName>
</protein>
<gene>
    <name evidence="5" type="ORF">GCL60_01715</name>
</gene>
<name>A0A6N6VVM2_9BACT</name>
<feature type="domain" description="Calcineurin-like phosphoesterase" evidence="4">
    <location>
        <begin position="170"/>
        <end position="339"/>
    </location>
</feature>
<dbReference type="AlphaFoldDB" id="A0A6N6VVM2"/>
<dbReference type="Gene3D" id="3.60.21.10">
    <property type="match status" value="1"/>
</dbReference>
<dbReference type="GO" id="GO:0046872">
    <property type="term" value="F:metal ion binding"/>
    <property type="evidence" value="ECO:0007669"/>
    <property type="project" value="UniProtKB-KW"/>
</dbReference>
<evidence type="ECO:0000256" key="2">
    <source>
        <dbReference type="ARBA" id="ARBA00022801"/>
    </source>
</evidence>
<comment type="caution">
    <text evidence="5">The sequence shown here is derived from an EMBL/GenBank/DDBJ whole genome shotgun (WGS) entry which is preliminary data.</text>
</comment>
<keyword evidence="1" id="KW-0479">Metal-binding</keyword>
<dbReference type="GO" id="GO:0009245">
    <property type="term" value="P:lipid A biosynthetic process"/>
    <property type="evidence" value="ECO:0007669"/>
    <property type="project" value="TreeGrafter"/>
</dbReference>
<keyword evidence="3" id="KW-0472">Membrane</keyword>
<dbReference type="PANTHER" id="PTHR31302">
    <property type="entry name" value="TRANSMEMBRANE PROTEIN WITH METALLOPHOSPHOESTERASE DOMAIN-RELATED"/>
    <property type="match status" value="1"/>
</dbReference>
<keyword evidence="3" id="KW-0812">Transmembrane</keyword>
<dbReference type="Pfam" id="PF00149">
    <property type="entry name" value="Metallophos"/>
    <property type="match status" value="1"/>
</dbReference>
<keyword evidence="3" id="KW-1133">Transmembrane helix</keyword>
<dbReference type="InterPro" id="IPR029052">
    <property type="entry name" value="Metallo-depent_PP-like"/>
</dbReference>
<dbReference type="OrthoDB" id="5288736at2"/>
<dbReference type="GO" id="GO:0016020">
    <property type="term" value="C:membrane"/>
    <property type="evidence" value="ECO:0007669"/>
    <property type="project" value="GOC"/>
</dbReference>
<dbReference type="PANTHER" id="PTHR31302:SF31">
    <property type="entry name" value="PHOSPHODIESTERASE YAEI"/>
    <property type="match status" value="1"/>
</dbReference>